<comment type="caution">
    <text evidence="1">The sequence shown here is derived from an EMBL/GenBank/DDBJ whole genome shotgun (WGS) entry which is preliminary data.</text>
</comment>
<accession>A0ABT5K9Q1</accession>
<dbReference type="RefSeq" id="WP_273598929.1">
    <property type="nucleotide sequence ID" value="NZ_JAQQXT010000001.1"/>
</dbReference>
<keyword evidence="2" id="KW-1185">Reference proteome</keyword>
<sequence length="136" mass="14463">MRRLPVRRASLPAQQAPLASLLCEAVAGVLRAQAELDRDALSRVTQFVQTPQGGLSLPPLWYSLTQVDLSFEMAATVSKGNSQPSANVDTVRLDCRLLNPAMVSLFGHSASSGLKVALRLAPQAAEGLRPLDTPSS</sequence>
<proteinExistence type="predicted"/>
<evidence type="ECO:0000313" key="1">
    <source>
        <dbReference type="EMBL" id="MDC8770500.1"/>
    </source>
</evidence>
<gene>
    <name evidence="1" type="ORF">PRZ03_02865</name>
</gene>
<protein>
    <recommendedName>
        <fullName evidence="3">SMP-LTD domain-containing protein</fullName>
    </recommendedName>
</protein>
<reference evidence="1 2" key="1">
    <citation type="submission" date="2022-10" db="EMBL/GenBank/DDBJ databases">
        <title>Paucibacter sp. hw1 Genome sequencing.</title>
        <authorList>
            <person name="Park S."/>
        </authorList>
    </citation>
    <scope>NUCLEOTIDE SEQUENCE [LARGE SCALE GENOMIC DNA]</scope>
    <source>
        <strain evidence="2">hw1</strain>
    </source>
</reference>
<name>A0ABT5K9Q1_9BURK</name>
<dbReference type="EMBL" id="JAQQXT010000001">
    <property type="protein sequence ID" value="MDC8770500.1"/>
    <property type="molecule type" value="Genomic_DNA"/>
</dbReference>
<evidence type="ECO:0000313" key="2">
    <source>
        <dbReference type="Proteomes" id="UP001221189"/>
    </source>
</evidence>
<evidence type="ECO:0008006" key="3">
    <source>
        <dbReference type="Google" id="ProtNLM"/>
    </source>
</evidence>
<dbReference type="Proteomes" id="UP001221189">
    <property type="component" value="Unassembled WGS sequence"/>
</dbReference>
<organism evidence="1 2">
    <name type="scientific">Roseateles albus</name>
    <dbReference type="NCBI Taxonomy" id="2987525"/>
    <lineage>
        <taxon>Bacteria</taxon>
        <taxon>Pseudomonadati</taxon>
        <taxon>Pseudomonadota</taxon>
        <taxon>Betaproteobacteria</taxon>
        <taxon>Burkholderiales</taxon>
        <taxon>Sphaerotilaceae</taxon>
        <taxon>Roseateles</taxon>
    </lineage>
</organism>